<dbReference type="Pfam" id="PF13358">
    <property type="entry name" value="DDE_3"/>
    <property type="match status" value="1"/>
</dbReference>
<keyword evidence="4" id="KW-1185">Reference proteome</keyword>
<dbReference type="PANTHER" id="PTHR33939:SF1">
    <property type="entry name" value="DUF4371 DOMAIN-CONTAINING PROTEIN"/>
    <property type="match status" value="1"/>
</dbReference>
<dbReference type="PANTHER" id="PTHR33939">
    <property type="entry name" value="PROTEIN CBG22215"/>
    <property type="match status" value="1"/>
</dbReference>
<accession>A0AAV0X7B3</accession>
<evidence type="ECO:0000259" key="2">
    <source>
        <dbReference type="Pfam" id="PF13358"/>
    </source>
</evidence>
<dbReference type="GO" id="GO:0003676">
    <property type="term" value="F:nucleic acid binding"/>
    <property type="evidence" value="ECO:0007669"/>
    <property type="project" value="InterPro"/>
</dbReference>
<dbReference type="Gene3D" id="3.30.420.10">
    <property type="entry name" value="Ribonuclease H-like superfamily/Ribonuclease H"/>
    <property type="match status" value="1"/>
</dbReference>
<name>A0AAV0X7B3_9HEMI</name>
<dbReference type="Proteomes" id="UP001160148">
    <property type="component" value="Unassembled WGS sequence"/>
</dbReference>
<dbReference type="InterPro" id="IPR038717">
    <property type="entry name" value="Tc1-like_DDE_dom"/>
</dbReference>
<comment type="caution">
    <text evidence="3">The sequence shown here is derived from an EMBL/GenBank/DDBJ whole genome shotgun (WGS) entry which is preliminary data.</text>
</comment>
<organism evidence="3 4">
    <name type="scientific">Macrosiphum euphorbiae</name>
    <name type="common">potato aphid</name>
    <dbReference type="NCBI Taxonomy" id="13131"/>
    <lineage>
        <taxon>Eukaryota</taxon>
        <taxon>Metazoa</taxon>
        <taxon>Ecdysozoa</taxon>
        <taxon>Arthropoda</taxon>
        <taxon>Hexapoda</taxon>
        <taxon>Insecta</taxon>
        <taxon>Pterygota</taxon>
        <taxon>Neoptera</taxon>
        <taxon>Paraneoptera</taxon>
        <taxon>Hemiptera</taxon>
        <taxon>Sternorrhyncha</taxon>
        <taxon>Aphidomorpha</taxon>
        <taxon>Aphidoidea</taxon>
        <taxon>Aphididae</taxon>
        <taxon>Macrosiphini</taxon>
        <taxon>Macrosiphum</taxon>
    </lineage>
</organism>
<dbReference type="AlphaFoldDB" id="A0AAV0X7B3"/>
<proteinExistence type="predicted"/>
<evidence type="ECO:0000313" key="4">
    <source>
        <dbReference type="Proteomes" id="UP001160148"/>
    </source>
</evidence>
<feature type="region of interest" description="Disordered" evidence="1">
    <location>
        <begin position="13"/>
        <end position="36"/>
    </location>
</feature>
<dbReference type="EMBL" id="CARXXK010000003">
    <property type="protein sequence ID" value="CAI6363976.1"/>
    <property type="molecule type" value="Genomic_DNA"/>
</dbReference>
<reference evidence="3 4" key="1">
    <citation type="submission" date="2023-01" db="EMBL/GenBank/DDBJ databases">
        <authorList>
            <person name="Whitehead M."/>
        </authorList>
    </citation>
    <scope>NUCLEOTIDE SEQUENCE [LARGE SCALE GENOMIC DNA]</scope>
</reference>
<evidence type="ECO:0000256" key="1">
    <source>
        <dbReference type="SAM" id="MobiDB-lite"/>
    </source>
</evidence>
<feature type="domain" description="Tc1-like transposase DDE" evidence="2">
    <location>
        <begin position="268"/>
        <end position="391"/>
    </location>
</feature>
<evidence type="ECO:0000313" key="3">
    <source>
        <dbReference type="EMBL" id="CAI6363976.1"/>
    </source>
</evidence>
<dbReference type="InterPro" id="IPR036397">
    <property type="entry name" value="RNaseH_sf"/>
</dbReference>
<sequence length="464" mass="53472">MSCNCSAIMKQLQKKSDADSSRSRSPIKKNPKGKRVDSGKRLLIINTYKSKLAADPEKSIRILRQEISKELGIGATTISKTIMVYNRSKIVISPCRTRAKISARIIFDEFQRNVVRRHVHSFWFKREIPTVDKIYQVVSNDESLPPISRTSLFRILKEMGFKYSQRSGNGALTEKSKIVLWRRRFLEDLKKYREEGRHIYYLDETSINSGECTIKSPQDEFLQDQKTGVVNSSGKDKHLIVLNIGSEDGFVPEALLCFESKKNSRNSHDEINGETFNEWIDSVLPRLKKKCVIIMDNASYHSVKVDKAPTSKTEKANIIKWLKDKNEIIDRPMVIPQLLEIVKRVKHDKYVVDELAKQYDSIILRLPPHHCELNPMELAWSAVKNYVMTNNTTYKLTDVEELLIEGVERVKPNMWKDFISQTKKEEDKFWKIDFIVDDVLSAEVETVTMTIGDTSSDESSITSD</sequence>
<protein>
    <recommendedName>
        <fullName evidence="2">Tc1-like transposase DDE domain-containing protein</fullName>
    </recommendedName>
</protein>
<gene>
    <name evidence="3" type="ORF">MEUPH1_LOCUS18858</name>
</gene>